<dbReference type="Proteomes" id="UP000199321">
    <property type="component" value="Unassembled WGS sequence"/>
</dbReference>
<accession>A0A1G7IP17</accession>
<protein>
    <recommendedName>
        <fullName evidence="3">DUF2851 domain-containing protein</fullName>
    </recommendedName>
</protein>
<evidence type="ECO:0008006" key="3">
    <source>
        <dbReference type="Google" id="ProtNLM"/>
    </source>
</evidence>
<sequence>MNEDFLHYVWKFQKFTNTQLRTISGEPISVVAVGQHNLNSGPDFFNAKLTIGEQLWAGNVEIHIKASDWYAHQHQKDAAYDSVILHVVWEYDSEIFRKDETTISTLEVKSCIASEVFEAYQKLFKVKHKWINCEDDFAQIDSFLLKHWLERLYVERLEQKAVKIEQLLKAHHNHWEAVLFELLCKNFGLKVNGASFLSIAQSVDFSVIQKCSHHQIDLESLLLGQAGLLEGGLEDVYYKALQQNYEYIKHKFQVSNHTVIQPKYFRLRPPNFPTIRLSQLATLYITHKKLFSTVVGIASEAVSEEIIKKLYALLTVAASSYWDTHYNFGVVSAKRSKKMTKKFVDLLLINTLVPVLFCYGKRQGNSMIDLLLQVMMRTVPEENSVVIKFNQLQTVAHHAFESQAVLQLKENYCAKNRCTECAIGNAILKGKVTLK</sequence>
<name>A0A1G7IP17_9FLAO</name>
<dbReference type="Pfam" id="PF11013">
    <property type="entry name" value="DUF2851"/>
    <property type="match status" value="1"/>
</dbReference>
<dbReference type="EMBL" id="FNBA01000006">
    <property type="protein sequence ID" value="SDF14355.1"/>
    <property type="molecule type" value="Genomic_DNA"/>
</dbReference>
<gene>
    <name evidence="1" type="ORF">SAMN05421855_106111</name>
</gene>
<dbReference type="OrthoDB" id="1005072at2"/>
<evidence type="ECO:0000313" key="1">
    <source>
        <dbReference type="EMBL" id="SDF14355.1"/>
    </source>
</evidence>
<keyword evidence="2" id="KW-1185">Reference proteome</keyword>
<organism evidence="1 2">
    <name type="scientific">Ulvibacter litoralis</name>
    <dbReference type="NCBI Taxonomy" id="227084"/>
    <lineage>
        <taxon>Bacteria</taxon>
        <taxon>Pseudomonadati</taxon>
        <taxon>Bacteroidota</taxon>
        <taxon>Flavobacteriia</taxon>
        <taxon>Flavobacteriales</taxon>
        <taxon>Flavobacteriaceae</taxon>
        <taxon>Ulvibacter</taxon>
    </lineage>
</organism>
<dbReference type="STRING" id="227084.SAMN05421855_106111"/>
<proteinExistence type="predicted"/>
<dbReference type="RefSeq" id="WP_093145191.1">
    <property type="nucleotide sequence ID" value="NZ_BMWO01000006.1"/>
</dbReference>
<evidence type="ECO:0000313" key="2">
    <source>
        <dbReference type="Proteomes" id="UP000199321"/>
    </source>
</evidence>
<dbReference type="InterPro" id="IPR021272">
    <property type="entry name" value="DUF2851"/>
</dbReference>
<reference evidence="1 2" key="1">
    <citation type="submission" date="2016-10" db="EMBL/GenBank/DDBJ databases">
        <authorList>
            <person name="de Groot N.N."/>
        </authorList>
    </citation>
    <scope>NUCLEOTIDE SEQUENCE [LARGE SCALE GENOMIC DNA]</scope>
    <source>
        <strain evidence="1 2">DSM 16195</strain>
    </source>
</reference>
<dbReference type="AlphaFoldDB" id="A0A1G7IP17"/>